<evidence type="ECO:0000313" key="1">
    <source>
        <dbReference type="EMBL" id="MSA89595.1"/>
    </source>
</evidence>
<reference evidence="3 4" key="1">
    <citation type="journal article" date="2019" name="Nat. Med.">
        <title>A library of human gut bacterial isolates paired with longitudinal multiomics data enables mechanistic microbiome research.</title>
        <authorList>
            <person name="Poyet M."/>
            <person name="Groussin M."/>
            <person name="Gibbons S.M."/>
            <person name="Avila-Pacheco J."/>
            <person name="Jiang X."/>
            <person name="Kearney S.M."/>
            <person name="Perrotta A.R."/>
            <person name="Berdy B."/>
            <person name="Zhao S."/>
            <person name="Lieberman T.D."/>
            <person name="Swanson P.K."/>
            <person name="Smith M."/>
            <person name="Roesemann S."/>
            <person name="Alexander J.E."/>
            <person name="Rich S.A."/>
            <person name="Livny J."/>
            <person name="Vlamakis H."/>
            <person name="Clish C."/>
            <person name="Bullock K."/>
            <person name="Deik A."/>
            <person name="Scott J."/>
            <person name="Pierce K.A."/>
            <person name="Xavier R.J."/>
            <person name="Alm E.J."/>
        </authorList>
    </citation>
    <scope>NUCLEOTIDE SEQUENCE [LARGE SCALE GENOMIC DNA]</scope>
    <source>
        <strain evidence="1 3">BIOML-A4</strain>
        <strain evidence="2 4">BIOML-A5</strain>
    </source>
</reference>
<dbReference type="EMBL" id="WKPJ01000013">
    <property type="protein sequence ID" value="MSA89595.1"/>
    <property type="molecule type" value="Genomic_DNA"/>
</dbReference>
<keyword evidence="4" id="KW-1185">Reference proteome</keyword>
<proteinExistence type="predicted"/>
<comment type="caution">
    <text evidence="1">The sequence shown here is derived from an EMBL/GenBank/DDBJ whole genome shotgun (WGS) entry which is preliminary data.</text>
</comment>
<protein>
    <submittedName>
        <fullName evidence="1">Uncharacterized protein</fullName>
    </submittedName>
</protein>
<evidence type="ECO:0000313" key="2">
    <source>
        <dbReference type="EMBL" id="MSC33350.1"/>
    </source>
</evidence>
<name>A0A6N7S7I3_9FIRM</name>
<dbReference type="AlphaFoldDB" id="A0A6N7S7I3"/>
<dbReference type="Proteomes" id="UP000433575">
    <property type="component" value="Unassembled WGS sequence"/>
</dbReference>
<evidence type="ECO:0000313" key="3">
    <source>
        <dbReference type="Proteomes" id="UP000433575"/>
    </source>
</evidence>
<gene>
    <name evidence="2" type="ORF">GKD88_09480</name>
    <name evidence="1" type="ORF">GKE08_09680</name>
</gene>
<organism evidence="1 3">
    <name type="scientific">Holdemania massiliensis</name>
    <dbReference type="NCBI Taxonomy" id="1468449"/>
    <lineage>
        <taxon>Bacteria</taxon>
        <taxon>Bacillati</taxon>
        <taxon>Bacillota</taxon>
        <taxon>Erysipelotrichia</taxon>
        <taxon>Erysipelotrichales</taxon>
        <taxon>Erysipelotrichaceae</taxon>
        <taxon>Holdemania</taxon>
    </lineage>
</organism>
<dbReference type="Proteomes" id="UP000480929">
    <property type="component" value="Unassembled WGS sequence"/>
</dbReference>
<sequence length="180" mass="20412">MVEFNNEEMQGERRETFVVLEDRLSEDSALKAIQEKLRPLLKRGFAGIAEKRMAECGLSNPYVYRASLARAKAILGGYLVWNNGEDWLVNGDQRVLLNETSLEGTAWLVTLLYYMTVFETGAKLIIEEPQQGLNLNQQKMLSEMMVLYEAVDGIVAITKSDSPYFQINQEESLPSAKHCK</sequence>
<evidence type="ECO:0000313" key="4">
    <source>
        <dbReference type="Proteomes" id="UP000480929"/>
    </source>
</evidence>
<accession>A0A6N7S7I3</accession>
<dbReference type="OrthoDB" id="1647824at2"/>
<dbReference type="RefSeq" id="WP_154238848.1">
    <property type="nucleotide sequence ID" value="NZ_CALJPI010000312.1"/>
</dbReference>
<dbReference type="EMBL" id="WKPI01000015">
    <property type="protein sequence ID" value="MSC33350.1"/>
    <property type="molecule type" value="Genomic_DNA"/>
</dbReference>